<dbReference type="InterPro" id="IPR050315">
    <property type="entry name" value="FAD-oxidoreductase_2"/>
</dbReference>
<feature type="domain" description="FAD-dependent oxidoreductase 2 FAD-binding" evidence="6">
    <location>
        <begin position="7"/>
        <end position="545"/>
    </location>
</feature>
<dbReference type="InterPro" id="IPR003953">
    <property type="entry name" value="FAD-dep_OxRdtase_2_FAD-bd"/>
</dbReference>
<evidence type="ECO:0000259" key="6">
    <source>
        <dbReference type="Pfam" id="PF00890"/>
    </source>
</evidence>
<keyword evidence="3" id="KW-0274">FAD</keyword>
<evidence type="ECO:0000313" key="8">
    <source>
        <dbReference type="Proteomes" id="UP000306441"/>
    </source>
</evidence>
<dbReference type="SUPFAM" id="SSF56425">
    <property type="entry name" value="Succinate dehydrogenase/fumarate reductase flavoprotein, catalytic domain"/>
    <property type="match status" value="1"/>
</dbReference>
<comment type="caution">
    <text evidence="7">The sequence shown here is derived from an EMBL/GenBank/DDBJ whole genome shotgun (WGS) entry which is preliminary data.</text>
</comment>
<dbReference type="PANTHER" id="PTHR43400:SF10">
    <property type="entry name" value="3-OXOSTEROID 1-DEHYDROGENASE"/>
    <property type="match status" value="1"/>
</dbReference>
<keyword evidence="2" id="KW-0285">Flavoprotein</keyword>
<dbReference type="PRINTS" id="PR00411">
    <property type="entry name" value="PNDRDTASEI"/>
</dbReference>
<dbReference type="InterPro" id="IPR036188">
    <property type="entry name" value="FAD/NAD-bd_sf"/>
</dbReference>
<sequence length="566" mass="60082">MRTHVCDVLVIGSGAGGLATAVTARYHGLDVLVVEKADVFGGTTARSGGWSWIPCNPLAMREGVSDSLDKARTYLQHETGNHFDAARIDAFLENGPRMVDFFERNTALKFVLGPAFSDYHPDAPGGMPGGRPIVAEPFDGRQLGKDIARLRPPLQEITFLGMMIGSGKELLHFFNVTRSVKSAAYVGVLFTKYLRDLALHGRAMRLTNGNALIGRLAKSAFDLGVPIWTSAPARELVESDGGVVGAVVVRDGEPVRVEARRGVVLASGGFPQDVARRKALFGHAPTGKEHWSPAPETNTGDGLRLGESAGGSLIEGYPNPAAWVPVSLVPRRDGSKGPFPHFIDRGKPGVIAVTRKGTRFTNEANSYHDFVQAMLRATAGEAERCAFLIVDHPTLRRYGLGFVKPFPVPIGPNLRSGYLLRGRTLGELAQKAGIDIASFEATVREYNSHAAAGNDPQFNRGGNAYNRYLGDPDHKPNPCVGPIATGPFYAIKVVPGDLGTFAGLRTNADNQVIDAGGRPIPGLFAAGNDAASIMGGNYPGGGITLGPALTFGYVVGRRLAGVDTAA</sequence>
<comment type="cofactor">
    <cofactor evidence="1">
        <name>FAD</name>
        <dbReference type="ChEBI" id="CHEBI:57692"/>
    </cofactor>
</comment>
<gene>
    <name evidence="7" type="ORF">E6C48_18850</name>
</gene>
<dbReference type="Proteomes" id="UP000306441">
    <property type="component" value="Unassembled WGS sequence"/>
</dbReference>
<name>A0ABY2Q345_9HYPH</name>
<reference evidence="7 8" key="1">
    <citation type="submission" date="2019-04" db="EMBL/GenBank/DDBJ databases">
        <title>Mesorhizobium composti sp. nov., isolated from compost.</title>
        <authorList>
            <person name="Lin S.-Y."/>
            <person name="Hameed A."/>
            <person name="Hsieh Y.-T."/>
            <person name="Young C.-C."/>
        </authorList>
    </citation>
    <scope>NUCLEOTIDE SEQUENCE [LARGE SCALE GENOMIC DNA]</scope>
    <source>
        <strain evidence="7 8">CC-YTH430</strain>
    </source>
</reference>
<accession>A0ABY2Q345</accession>
<evidence type="ECO:0000256" key="5">
    <source>
        <dbReference type="SAM" id="MobiDB-lite"/>
    </source>
</evidence>
<dbReference type="EMBL" id="SSNY01000012">
    <property type="protein sequence ID" value="THF55350.1"/>
    <property type="molecule type" value="Genomic_DNA"/>
</dbReference>
<evidence type="ECO:0000313" key="7">
    <source>
        <dbReference type="EMBL" id="THF55350.1"/>
    </source>
</evidence>
<dbReference type="Pfam" id="PF00890">
    <property type="entry name" value="FAD_binding_2"/>
    <property type="match status" value="1"/>
</dbReference>
<protein>
    <submittedName>
        <fullName evidence="7">FAD-dependent oxidoreductase</fullName>
    </submittedName>
</protein>
<proteinExistence type="predicted"/>
<feature type="region of interest" description="Disordered" evidence="5">
    <location>
        <begin position="284"/>
        <end position="305"/>
    </location>
</feature>
<dbReference type="SUPFAM" id="SSF51905">
    <property type="entry name" value="FAD/NAD(P)-binding domain"/>
    <property type="match status" value="1"/>
</dbReference>
<dbReference type="InterPro" id="IPR027477">
    <property type="entry name" value="Succ_DH/fumarate_Rdtase_cat_sf"/>
</dbReference>
<dbReference type="Gene3D" id="3.50.50.60">
    <property type="entry name" value="FAD/NAD(P)-binding domain"/>
    <property type="match status" value="2"/>
</dbReference>
<evidence type="ECO:0000256" key="2">
    <source>
        <dbReference type="ARBA" id="ARBA00022630"/>
    </source>
</evidence>
<keyword evidence="4" id="KW-0560">Oxidoreductase</keyword>
<evidence type="ECO:0000256" key="1">
    <source>
        <dbReference type="ARBA" id="ARBA00001974"/>
    </source>
</evidence>
<dbReference type="NCBIfam" id="NF004789">
    <property type="entry name" value="PRK06134.1"/>
    <property type="match status" value="1"/>
</dbReference>
<evidence type="ECO:0000256" key="3">
    <source>
        <dbReference type="ARBA" id="ARBA00022827"/>
    </source>
</evidence>
<evidence type="ECO:0000256" key="4">
    <source>
        <dbReference type="ARBA" id="ARBA00023002"/>
    </source>
</evidence>
<organism evidence="7 8">
    <name type="scientific">Ollibium composti</name>
    <dbReference type="NCBI Taxonomy" id="2675109"/>
    <lineage>
        <taxon>Bacteria</taxon>
        <taxon>Pseudomonadati</taxon>
        <taxon>Pseudomonadota</taxon>
        <taxon>Alphaproteobacteria</taxon>
        <taxon>Hyphomicrobiales</taxon>
        <taxon>Phyllobacteriaceae</taxon>
        <taxon>Ollibium</taxon>
    </lineage>
</organism>
<dbReference type="PANTHER" id="PTHR43400">
    <property type="entry name" value="FUMARATE REDUCTASE"/>
    <property type="match status" value="1"/>
</dbReference>
<dbReference type="RefSeq" id="WP_136359775.1">
    <property type="nucleotide sequence ID" value="NZ_SSNY01000012.1"/>
</dbReference>
<keyword evidence="8" id="KW-1185">Reference proteome</keyword>